<reference evidence="1" key="1">
    <citation type="submission" date="2019-03" db="EMBL/GenBank/DDBJ databases">
        <authorList>
            <person name="Mank J."/>
            <person name="Almeida P."/>
        </authorList>
    </citation>
    <scope>NUCLEOTIDE SEQUENCE</scope>
    <source>
        <strain evidence="1">78183</strain>
    </source>
</reference>
<proteinExistence type="predicted"/>
<dbReference type="EMBL" id="CAADRP010000890">
    <property type="protein sequence ID" value="VFU33284.1"/>
    <property type="molecule type" value="Genomic_DNA"/>
</dbReference>
<dbReference type="GO" id="GO:0005516">
    <property type="term" value="F:calmodulin binding"/>
    <property type="evidence" value="ECO:0007669"/>
    <property type="project" value="InterPro"/>
</dbReference>
<dbReference type="PANTHER" id="PTHR31713">
    <property type="entry name" value="OS02G0177800 PROTEIN"/>
    <property type="match status" value="1"/>
</dbReference>
<dbReference type="PANTHER" id="PTHR31713:SF100">
    <property type="entry name" value="CALMODULIN-BINDING PROTEIN 60 B"/>
    <property type="match status" value="1"/>
</dbReference>
<sequence length="181" mass="20460">MINLVPPTVYKKHYPPALNDEVWRLEKIETESSTQMTLFLTIRSLVKRAYDNWMHVIEYDGRSLPDLKQNQGVIASQNDVPSCKLVPSFFVCLVAHSESSLILLSLQTITMFDAISLPLQNLLVNTSQKIQAPGTDNLQKPRRARAESSFGNGWSAETAQLSQPSEFTTVRVLELEEKQLQ</sequence>
<dbReference type="AlphaFoldDB" id="A0A6N2LCY9"/>
<dbReference type="GO" id="GO:0005634">
    <property type="term" value="C:nucleus"/>
    <property type="evidence" value="ECO:0007669"/>
    <property type="project" value="TreeGrafter"/>
</dbReference>
<dbReference type="GO" id="GO:0003700">
    <property type="term" value="F:DNA-binding transcription factor activity"/>
    <property type="evidence" value="ECO:0007669"/>
    <property type="project" value="TreeGrafter"/>
</dbReference>
<evidence type="ECO:0000313" key="1">
    <source>
        <dbReference type="EMBL" id="VFU33284.1"/>
    </source>
</evidence>
<dbReference type="GO" id="GO:0080142">
    <property type="term" value="P:regulation of salicylic acid biosynthetic process"/>
    <property type="evidence" value="ECO:0007669"/>
    <property type="project" value="TreeGrafter"/>
</dbReference>
<dbReference type="GO" id="GO:0043565">
    <property type="term" value="F:sequence-specific DNA binding"/>
    <property type="evidence" value="ECO:0007669"/>
    <property type="project" value="TreeGrafter"/>
</dbReference>
<accession>A0A6N2LCY9</accession>
<dbReference type="InterPro" id="IPR012416">
    <property type="entry name" value="CBP60"/>
</dbReference>
<name>A0A6N2LCY9_SALVM</name>
<gene>
    <name evidence="1" type="ORF">SVIM_LOCUS151298</name>
</gene>
<organism evidence="1">
    <name type="scientific">Salix viminalis</name>
    <name type="common">Common osier</name>
    <name type="synonym">Basket willow</name>
    <dbReference type="NCBI Taxonomy" id="40686"/>
    <lineage>
        <taxon>Eukaryota</taxon>
        <taxon>Viridiplantae</taxon>
        <taxon>Streptophyta</taxon>
        <taxon>Embryophyta</taxon>
        <taxon>Tracheophyta</taxon>
        <taxon>Spermatophyta</taxon>
        <taxon>Magnoliopsida</taxon>
        <taxon>eudicotyledons</taxon>
        <taxon>Gunneridae</taxon>
        <taxon>Pentapetalae</taxon>
        <taxon>rosids</taxon>
        <taxon>fabids</taxon>
        <taxon>Malpighiales</taxon>
        <taxon>Salicaceae</taxon>
        <taxon>Saliceae</taxon>
        <taxon>Salix</taxon>
    </lineage>
</organism>
<protein>
    <submittedName>
        <fullName evidence="1">Uncharacterized protein</fullName>
    </submittedName>
</protein>